<evidence type="ECO:0000256" key="2">
    <source>
        <dbReference type="PROSITE-ProRule" id="PRU00192"/>
    </source>
</evidence>
<dbReference type="CDD" id="cd00174">
    <property type="entry name" value="SH3"/>
    <property type="match status" value="1"/>
</dbReference>
<dbReference type="Gene3D" id="2.30.30.40">
    <property type="entry name" value="SH3 Domains"/>
    <property type="match status" value="1"/>
</dbReference>
<evidence type="ECO:0000313" key="4">
    <source>
        <dbReference type="EMBL" id="KCV69081.1"/>
    </source>
</evidence>
<proteinExistence type="predicted"/>
<dbReference type="SUPFAM" id="SSF50044">
    <property type="entry name" value="SH3-domain"/>
    <property type="match status" value="1"/>
</dbReference>
<keyword evidence="1 2" id="KW-0728">SH3 domain</keyword>
<dbReference type="RefSeq" id="XP_009496652.1">
    <property type="nucleotide sequence ID" value="XM_009498377.1"/>
</dbReference>
<feature type="domain" description="SH3" evidence="3">
    <location>
        <begin position="73"/>
        <end position="132"/>
    </location>
</feature>
<dbReference type="EMBL" id="KB932207">
    <property type="protein sequence ID" value="KCV69081.1"/>
    <property type="molecule type" value="Genomic_DNA"/>
</dbReference>
<dbReference type="Pfam" id="PF00018">
    <property type="entry name" value="SH3_1"/>
    <property type="match status" value="1"/>
</dbReference>
<dbReference type="Proteomes" id="UP000030693">
    <property type="component" value="Unassembled WGS sequence"/>
</dbReference>
<protein>
    <recommendedName>
        <fullName evidence="3">SH3 domain-containing protein</fullName>
    </recommendedName>
</protein>
<dbReference type="InterPro" id="IPR036028">
    <property type="entry name" value="SH3-like_dom_sf"/>
</dbReference>
<dbReference type="SMART" id="SM00326">
    <property type="entry name" value="SH3"/>
    <property type="match status" value="1"/>
</dbReference>
<dbReference type="InterPro" id="IPR001452">
    <property type="entry name" value="SH3_domain"/>
</dbReference>
<sequence>MSTEAPSAASPQADPHCIIYDVSDSSELNLPRSVSFVVRHPLKIPGVVIRDFAYRPSERMFRGESEPTPSRKVGAWKVRGLYDFVGSNETELSFTEGQILNVTEFFDNGWLSASNDQGQRGFIPTSFTEWIE</sequence>
<accession>A0A058Z4N5</accession>
<evidence type="ECO:0000256" key="1">
    <source>
        <dbReference type="ARBA" id="ARBA00022443"/>
    </source>
</evidence>
<gene>
    <name evidence="4" type="ORF">H696_04496</name>
</gene>
<name>A0A058Z4N5_FONAL</name>
<evidence type="ECO:0000313" key="5">
    <source>
        <dbReference type="Proteomes" id="UP000030693"/>
    </source>
</evidence>
<dbReference type="PROSITE" id="PS50002">
    <property type="entry name" value="SH3"/>
    <property type="match status" value="1"/>
</dbReference>
<dbReference type="AlphaFoldDB" id="A0A058Z4N5"/>
<keyword evidence="5" id="KW-1185">Reference proteome</keyword>
<reference evidence="4" key="1">
    <citation type="submission" date="2013-04" db="EMBL/GenBank/DDBJ databases">
        <title>The Genome Sequence of Fonticula alba ATCC 38817.</title>
        <authorList>
            <consortium name="The Broad Institute Genomics Platform"/>
            <person name="Russ C."/>
            <person name="Cuomo C."/>
            <person name="Burger G."/>
            <person name="Gray M.W."/>
            <person name="Holland P.W.H."/>
            <person name="King N."/>
            <person name="Lang F.B.F."/>
            <person name="Roger A.J."/>
            <person name="Ruiz-Trillo I."/>
            <person name="Brown M."/>
            <person name="Walker B."/>
            <person name="Young S."/>
            <person name="Zeng Q."/>
            <person name="Gargeya S."/>
            <person name="Fitzgerald M."/>
            <person name="Haas B."/>
            <person name="Abouelleil A."/>
            <person name="Allen A.W."/>
            <person name="Alvarado L."/>
            <person name="Arachchi H.M."/>
            <person name="Berlin A.M."/>
            <person name="Chapman S.B."/>
            <person name="Gainer-Dewar J."/>
            <person name="Goldberg J."/>
            <person name="Griggs A."/>
            <person name="Gujja S."/>
            <person name="Hansen M."/>
            <person name="Howarth C."/>
            <person name="Imamovic A."/>
            <person name="Ireland A."/>
            <person name="Larimer J."/>
            <person name="McCowan C."/>
            <person name="Murphy C."/>
            <person name="Pearson M."/>
            <person name="Poon T.W."/>
            <person name="Priest M."/>
            <person name="Roberts A."/>
            <person name="Saif S."/>
            <person name="Shea T."/>
            <person name="Sisk P."/>
            <person name="Sykes S."/>
            <person name="Wortman J."/>
            <person name="Nusbaum C."/>
            <person name="Birren B."/>
        </authorList>
    </citation>
    <scope>NUCLEOTIDE SEQUENCE [LARGE SCALE GENOMIC DNA]</scope>
    <source>
        <strain evidence="4">ATCC 38817</strain>
    </source>
</reference>
<dbReference type="OrthoDB" id="5340910at2759"/>
<organism evidence="4">
    <name type="scientific">Fonticula alba</name>
    <name type="common">Slime mold</name>
    <dbReference type="NCBI Taxonomy" id="691883"/>
    <lineage>
        <taxon>Eukaryota</taxon>
        <taxon>Rotosphaerida</taxon>
        <taxon>Fonticulaceae</taxon>
        <taxon>Fonticula</taxon>
    </lineage>
</organism>
<evidence type="ECO:0000259" key="3">
    <source>
        <dbReference type="PROSITE" id="PS50002"/>
    </source>
</evidence>
<dbReference type="GeneID" id="20529221"/>